<gene>
    <name evidence="1" type="primary">83</name>
    <name evidence="1" type="ORF">PBI_WALRUS_83</name>
</gene>
<keyword evidence="2" id="KW-1185">Reference proteome</keyword>
<evidence type="ECO:0000313" key="1">
    <source>
        <dbReference type="EMBL" id="QBG78473.1"/>
    </source>
</evidence>
<accession>A0A481S2E5</accession>
<dbReference type="GeneID" id="65119507"/>
<proteinExistence type="predicted"/>
<dbReference type="KEGG" id="vg:65119507"/>
<reference evidence="2" key="1">
    <citation type="submission" date="2019-02" db="EMBL/GenBank/DDBJ databases">
        <authorList>
            <person name="Montgomery M.T."/>
            <person name="Garlena R.A."/>
            <person name="Russell D.A."/>
            <person name="Pope W.H."/>
            <person name="Jacobs-Sera D."/>
            <person name="Hatfull G.F."/>
        </authorList>
    </citation>
    <scope>NUCLEOTIDE SEQUENCE [LARGE SCALE GENOMIC DNA]</scope>
</reference>
<dbReference type="Proteomes" id="UP000293379">
    <property type="component" value="Segment"/>
</dbReference>
<dbReference type="RefSeq" id="YP_010101733.1">
    <property type="nucleotide sequence ID" value="NC_055792.1"/>
</dbReference>
<organism evidence="1 2">
    <name type="scientific">Gordonia phage Walrus</name>
    <dbReference type="NCBI Taxonomy" id="2517927"/>
    <lineage>
        <taxon>Viruses</taxon>
        <taxon>Duplodnaviria</taxon>
        <taxon>Heunggongvirae</taxon>
        <taxon>Uroviricota</taxon>
        <taxon>Caudoviricetes</taxon>
        <taxon>Jujuvirus</taxon>
        <taxon>Jujuvirus walrus</taxon>
    </lineage>
</organism>
<sequence>MTSEQMIMRTRSETRLEIAKTLRREFNAQPATMASDDLKLLALSELVLRIAHGEA</sequence>
<dbReference type="EMBL" id="MK501729">
    <property type="protein sequence ID" value="QBG78473.1"/>
    <property type="molecule type" value="Genomic_DNA"/>
</dbReference>
<name>A0A481S2E5_9CAUD</name>
<evidence type="ECO:0000313" key="2">
    <source>
        <dbReference type="Proteomes" id="UP000293379"/>
    </source>
</evidence>
<protein>
    <submittedName>
        <fullName evidence="1">Uncharacterized protein</fullName>
    </submittedName>
</protein>